<evidence type="ECO:0000256" key="16">
    <source>
        <dbReference type="RuleBase" id="RU368121"/>
    </source>
</evidence>
<evidence type="ECO:0000259" key="19">
    <source>
        <dbReference type="Pfam" id="PF13733"/>
    </source>
</evidence>
<dbReference type="InterPro" id="IPR003859">
    <property type="entry name" value="Galactosyl_T"/>
</dbReference>
<dbReference type="AlphaFoldDB" id="A0ABD0JYU4"/>
<feature type="domain" description="Galactosyltransferase C-terminal" evidence="18">
    <location>
        <begin position="199"/>
        <end position="273"/>
    </location>
</feature>
<gene>
    <name evidence="20" type="ORF">BaRGS_00028870</name>
</gene>
<evidence type="ECO:0000256" key="1">
    <source>
        <dbReference type="ARBA" id="ARBA00001936"/>
    </source>
</evidence>
<keyword evidence="7 16" id="KW-0812">Transmembrane</keyword>
<comment type="caution">
    <text evidence="20">The sequence shown here is derived from an EMBL/GenBank/DDBJ whole genome shotgun (WGS) entry which is preliminary data.</text>
</comment>
<dbReference type="PANTHER" id="PTHR19300">
    <property type="entry name" value="BETA-1,4-GALACTOSYLTRANSFERASE"/>
    <property type="match status" value="1"/>
</dbReference>
<comment type="similarity">
    <text evidence="4 16">Belongs to the glycosyltransferase 7 family.</text>
</comment>
<feature type="transmembrane region" description="Helical" evidence="16">
    <location>
        <begin position="50"/>
        <end position="70"/>
    </location>
</feature>
<keyword evidence="6 16" id="KW-0808">Transferase</keyword>
<organism evidence="20 21">
    <name type="scientific">Batillaria attramentaria</name>
    <dbReference type="NCBI Taxonomy" id="370345"/>
    <lineage>
        <taxon>Eukaryota</taxon>
        <taxon>Metazoa</taxon>
        <taxon>Spiralia</taxon>
        <taxon>Lophotrochozoa</taxon>
        <taxon>Mollusca</taxon>
        <taxon>Gastropoda</taxon>
        <taxon>Caenogastropoda</taxon>
        <taxon>Sorbeoconcha</taxon>
        <taxon>Cerithioidea</taxon>
        <taxon>Batillariidae</taxon>
        <taxon>Batillaria</taxon>
    </lineage>
</organism>
<evidence type="ECO:0000256" key="13">
    <source>
        <dbReference type="ARBA" id="ARBA00023180"/>
    </source>
</evidence>
<dbReference type="GO" id="GO:0046872">
    <property type="term" value="F:metal ion binding"/>
    <property type="evidence" value="ECO:0007669"/>
    <property type="project" value="UniProtKB-KW"/>
</dbReference>
<evidence type="ECO:0000256" key="6">
    <source>
        <dbReference type="ARBA" id="ARBA00022679"/>
    </source>
</evidence>
<comment type="function">
    <text evidence="16">Catalyses the transfer of galactose onto proteins or lipids.</text>
</comment>
<evidence type="ECO:0000256" key="9">
    <source>
        <dbReference type="ARBA" id="ARBA00022968"/>
    </source>
</evidence>
<evidence type="ECO:0000313" key="21">
    <source>
        <dbReference type="Proteomes" id="UP001519460"/>
    </source>
</evidence>
<evidence type="ECO:0000256" key="8">
    <source>
        <dbReference type="ARBA" id="ARBA00022723"/>
    </source>
</evidence>
<name>A0ABD0JYU4_9CAEN</name>
<dbReference type="InterPro" id="IPR029044">
    <property type="entry name" value="Nucleotide-diphossugar_trans"/>
</dbReference>
<dbReference type="GO" id="GO:1901137">
    <property type="term" value="P:carbohydrate derivative biosynthetic process"/>
    <property type="evidence" value="ECO:0007669"/>
    <property type="project" value="UniProtKB-ARBA"/>
</dbReference>
<evidence type="ECO:0000256" key="3">
    <source>
        <dbReference type="ARBA" id="ARBA00004922"/>
    </source>
</evidence>
<sequence length="378" mass="43937">MVVLCNDDVFRDSAPEHTWCEQKHLSVTSQHVEVAVCSAWMARRLTLTRILFLCIAVTFVVAVYLALAPIQEAVCTCGQQKEQNKGVNILQKSVTQPDQEDDGKEEDSHRVAVLVPFRDRFEELMEFVPYLSLFLKEQGRKYKIFVLNQVDNYRFNRASLINAGFLESRLECDYVAMHDVDLLPVNPELQYEYPQNGPYHLAAPHLHPLYHYKTFVGGILLVNNEHFEKLNGLSNRYWGWGREDDEFYVRIKKAGLQITRPGNLTTGFKSFRHIHDKRKRPRDNYRYFDQREKTKRLDRETGVATVRYLVESRRELTIDSFPVTIINIMLECNVTTTPWCLRPEDHDWYLNQAEGKGQQPNQQKAVKSPAHKPVAPPA</sequence>
<feature type="domain" description="Galactosyltransferase N-terminal" evidence="19">
    <location>
        <begin position="106"/>
        <end position="191"/>
    </location>
</feature>
<dbReference type="SUPFAM" id="SSF53448">
    <property type="entry name" value="Nucleotide-diphospho-sugar transferases"/>
    <property type="match status" value="1"/>
</dbReference>
<keyword evidence="8" id="KW-0479">Metal-binding</keyword>
<evidence type="ECO:0000259" key="18">
    <source>
        <dbReference type="Pfam" id="PF02709"/>
    </source>
</evidence>
<keyword evidence="12 16" id="KW-0472">Membrane</keyword>
<keyword evidence="14" id="KW-0464">Manganese</keyword>
<evidence type="ECO:0000313" key="20">
    <source>
        <dbReference type="EMBL" id="KAK7479880.1"/>
    </source>
</evidence>
<comment type="subcellular location">
    <subcellularLocation>
        <location evidence="2">Golgi apparatus membrane</location>
        <topology evidence="2">Single-pass type II membrane protein</topology>
    </subcellularLocation>
</comment>
<dbReference type="PANTHER" id="PTHR19300:SF30">
    <property type="entry name" value="BETA-1,4-GALACTOSYLTRANSFERASE 7"/>
    <property type="match status" value="1"/>
</dbReference>
<evidence type="ECO:0000256" key="15">
    <source>
        <dbReference type="ARBA" id="ARBA00051458"/>
    </source>
</evidence>
<protein>
    <recommendedName>
        <fullName evidence="16">Beta-1,4-galactosyltransferase</fullName>
        <ecNumber evidence="16">2.4.1.-</ecNumber>
    </recommendedName>
</protein>
<accession>A0ABD0JYU4</accession>
<dbReference type="CDD" id="cd00899">
    <property type="entry name" value="b4GalT"/>
    <property type="match status" value="1"/>
</dbReference>
<keyword evidence="9 16" id="KW-0735">Signal-anchor</keyword>
<evidence type="ECO:0000256" key="5">
    <source>
        <dbReference type="ARBA" id="ARBA00022676"/>
    </source>
</evidence>
<keyword evidence="13 16" id="KW-0325">Glycoprotein</keyword>
<dbReference type="EMBL" id="JACVVK020000293">
    <property type="protein sequence ID" value="KAK7479880.1"/>
    <property type="molecule type" value="Genomic_DNA"/>
</dbReference>
<evidence type="ECO:0000256" key="2">
    <source>
        <dbReference type="ARBA" id="ARBA00004323"/>
    </source>
</evidence>
<dbReference type="InterPro" id="IPR027791">
    <property type="entry name" value="Galactosyl_T_C"/>
</dbReference>
<dbReference type="Gene3D" id="3.90.550.10">
    <property type="entry name" value="Spore Coat Polysaccharide Biosynthesis Protein SpsA, Chain A"/>
    <property type="match status" value="1"/>
</dbReference>
<keyword evidence="11" id="KW-0333">Golgi apparatus</keyword>
<dbReference type="Pfam" id="PF02709">
    <property type="entry name" value="Glyco_transf_7C"/>
    <property type="match status" value="1"/>
</dbReference>
<keyword evidence="21" id="KW-1185">Reference proteome</keyword>
<dbReference type="GO" id="GO:0000139">
    <property type="term" value="C:Golgi membrane"/>
    <property type="evidence" value="ECO:0007669"/>
    <property type="project" value="UniProtKB-SubCell"/>
</dbReference>
<evidence type="ECO:0000256" key="10">
    <source>
        <dbReference type="ARBA" id="ARBA00022989"/>
    </source>
</evidence>
<evidence type="ECO:0000256" key="7">
    <source>
        <dbReference type="ARBA" id="ARBA00022692"/>
    </source>
</evidence>
<keyword evidence="10 16" id="KW-1133">Transmembrane helix</keyword>
<dbReference type="InterPro" id="IPR027995">
    <property type="entry name" value="Galactosyl_T_N"/>
</dbReference>
<evidence type="ECO:0000256" key="17">
    <source>
        <dbReference type="SAM" id="MobiDB-lite"/>
    </source>
</evidence>
<dbReference type="Proteomes" id="UP001519460">
    <property type="component" value="Unassembled WGS sequence"/>
</dbReference>
<proteinExistence type="inferred from homology"/>
<feature type="region of interest" description="Disordered" evidence="17">
    <location>
        <begin position="352"/>
        <end position="378"/>
    </location>
</feature>
<comment type="catalytic activity">
    <reaction evidence="15">
        <text>3-O-(beta-D-xylosyl)-L-seryl-[protein] + UDP-alpha-D-galactose = 3-O-(beta-D-galactosyl-(1-&gt;4)-beta-D-xylosyl)-L-seryl-[protein] + UDP + H(+)</text>
        <dbReference type="Rhea" id="RHEA:15297"/>
        <dbReference type="Rhea" id="RHEA-COMP:12567"/>
        <dbReference type="Rhea" id="RHEA-COMP:12570"/>
        <dbReference type="ChEBI" id="CHEBI:15378"/>
        <dbReference type="ChEBI" id="CHEBI:58223"/>
        <dbReference type="ChEBI" id="CHEBI:66914"/>
        <dbReference type="ChEBI" id="CHEBI:132085"/>
        <dbReference type="ChEBI" id="CHEBI:132088"/>
        <dbReference type="EC" id="2.4.1.133"/>
    </reaction>
</comment>
<evidence type="ECO:0000256" key="11">
    <source>
        <dbReference type="ARBA" id="ARBA00023034"/>
    </source>
</evidence>
<dbReference type="PRINTS" id="PR02050">
    <property type="entry name" value="B14GALTRFASE"/>
</dbReference>
<comment type="cofactor">
    <cofactor evidence="1">
        <name>Mn(2+)</name>
        <dbReference type="ChEBI" id="CHEBI:29035"/>
    </cofactor>
</comment>
<evidence type="ECO:0000256" key="12">
    <source>
        <dbReference type="ARBA" id="ARBA00023136"/>
    </source>
</evidence>
<dbReference type="Pfam" id="PF13733">
    <property type="entry name" value="Glyco_transf_7N"/>
    <property type="match status" value="1"/>
</dbReference>
<evidence type="ECO:0000256" key="14">
    <source>
        <dbReference type="ARBA" id="ARBA00023211"/>
    </source>
</evidence>
<reference evidence="20 21" key="1">
    <citation type="journal article" date="2023" name="Sci. Data">
        <title>Genome assembly of the Korean intertidal mud-creeper Batillaria attramentaria.</title>
        <authorList>
            <person name="Patra A.K."/>
            <person name="Ho P.T."/>
            <person name="Jun S."/>
            <person name="Lee S.J."/>
            <person name="Kim Y."/>
            <person name="Won Y.J."/>
        </authorList>
    </citation>
    <scope>NUCLEOTIDE SEQUENCE [LARGE SCALE GENOMIC DNA]</scope>
    <source>
        <strain evidence="20">Wonlab-2016</strain>
    </source>
</reference>
<dbReference type="EC" id="2.4.1.-" evidence="16"/>
<comment type="pathway">
    <text evidence="3 16">Protein modification; protein glycosylation.</text>
</comment>
<evidence type="ECO:0000256" key="4">
    <source>
        <dbReference type="ARBA" id="ARBA00005735"/>
    </source>
</evidence>
<dbReference type="FunFam" id="3.90.550.10:FF:000062">
    <property type="entry name" value="beta-1,4-galactosyltransferase 7 isoform X1"/>
    <property type="match status" value="1"/>
</dbReference>
<keyword evidence="5 16" id="KW-0328">Glycosyltransferase</keyword>
<dbReference type="GO" id="GO:0046525">
    <property type="term" value="F:xylosylprotein 4-beta-galactosyltransferase activity"/>
    <property type="evidence" value="ECO:0007669"/>
    <property type="project" value="UniProtKB-EC"/>
</dbReference>